<dbReference type="InterPro" id="IPR036691">
    <property type="entry name" value="Endo/exonu/phosph_ase_sf"/>
</dbReference>
<comment type="caution">
    <text evidence="1">The sequence shown here is derived from an EMBL/GenBank/DDBJ whole genome shotgun (WGS) entry which is preliminary data.</text>
</comment>
<accession>A0A1Y1WUI0</accession>
<evidence type="ECO:0000313" key="2">
    <source>
        <dbReference type="Proteomes" id="UP000193944"/>
    </source>
</evidence>
<evidence type="ECO:0000313" key="1">
    <source>
        <dbReference type="EMBL" id="ORX76794.1"/>
    </source>
</evidence>
<dbReference type="SUPFAM" id="SSF56219">
    <property type="entry name" value="DNase I-like"/>
    <property type="match status" value="1"/>
</dbReference>
<protein>
    <recommendedName>
        <fullName evidence="3">Endonuclease/exonuclease/phosphatase domain-containing protein</fullName>
    </recommendedName>
</protein>
<dbReference type="OrthoDB" id="10631834at2759"/>
<proteinExistence type="predicted"/>
<name>A0A1Y1WUI0_9FUNG</name>
<dbReference type="EMBL" id="MCFG01000278">
    <property type="protein sequence ID" value="ORX76794.1"/>
    <property type="molecule type" value="Genomic_DNA"/>
</dbReference>
<evidence type="ECO:0008006" key="3">
    <source>
        <dbReference type="Google" id="ProtNLM"/>
    </source>
</evidence>
<organism evidence="1 2">
    <name type="scientific">Anaeromyces robustus</name>
    <dbReference type="NCBI Taxonomy" id="1754192"/>
    <lineage>
        <taxon>Eukaryota</taxon>
        <taxon>Fungi</taxon>
        <taxon>Fungi incertae sedis</taxon>
        <taxon>Chytridiomycota</taxon>
        <taxon>Chytridiomycota incertae sedis</taxon>
        <taxon>Neocallimastigomycetes</taxon>
        <taxon>Neocallimastigales</taxon>
        <taxon>Neocallimastigaceae</taxon>
        <taxon>Anaeromyces</taxon>
    </lineage>
</organism>
<reference evidence="1 2" key="1">
    <citation type="submission" date="2016-08" db="EMBL/GenBank/DDBJ databases">
        <title>A Parts List for Fungal Cellulosomes Revealed by Comparative Genomics.</title>
        <authorList>
            <consortium name="DOE Joint Genome Institute"/>
            <person name="Haitjema C.H."/>
            <person name="Gilmore S.P."/>
            <person name="Henske J.K."/>
            <person name="Solomon K.V."/>
            <person name="De Groot R."/>
            <person name="Kuo A."/>
            <person name="Mondo S.J."/>
            <person name="Salamov A.A."/>
            <person name="Labutti K."/>
            <person name="Zhao Z."/>
            <person name="Chiniquy J."/>
            <person name="Barry K."/>
            <person name="Brewer H.M."/>
            <person name="Purvine S.O."/>
            <person name="Wright A.T."/>
            <person name="Boxma B."/>
            <person name="Van Alen T."/>
            <person name="Hackstein J.H."/>
            <person name="Baker S.E."/>
            <person name="Grigoriev I.V."/>
            <person name="O'Malley M.A."/>
        </authorList>
    </citation>
    <scope>NUCLEOTIDE SEQUENCE [LARGE SCALE GENOMIC DNA]</scope>
    <source>
        <strain evidence="1 2">S4</strain>
    </source>
</reference>
<reference evidence="1 2" key="2">
    <citation type="submission" date="2016-08" db="EMBL/GenBank/DDBJ databases">
        <title>Pervasive Adenine N6-methylation of Active Genes in Fungi.</title>
        <authorList>
            <consortium name="DOE Joint Genome Institute"/>
            <person name="Mondo S.J."/>
            <person name="Dannebaum R.O."/>
            <person name="Kuo R.C."/>
            <person name="Labutti K."/>
            <person name="Haridas S."/>
            <person name="Kuo A."/>
            <person name="Salamov A."/>
            <person name="Ahrendt S.R."/>
            <person name="Lipzen A."/>
            <person name="Sullivan W."/>
            <person name="Andreopoulos W.B."/>
            <person name="Clum A."/>
            <person name="Lindquist E."/>
            <person name="Daum C."/>
            <person name="Ramamoorthy G.K."/>
            <person name="Gryganskyi A."/>
            <person name="Culley D."/>
            <person name="Magnuson J.K."/>
            <person name="James T.Y."/>
            <person name="O'Malley M.A."/>
            <person name="Stajich J.E."/>
            <person name="Spatafora J.W."/>
            <person name="Visel A."/>
            <person name="Grigoriev I.V."/>
        </authorList>
    </citation>
    <scope>NUCLEOTIDE SEQUENCE [LARGE SCALE GENOMIC DNA]</scope>
    <source>
        <strain evidence="1 2">S4</strain>
    </source>
</reference>
<sequence>MKNNVAVFYLTSSFYLKGKSTLEKLFLRACPCYGEKTSPLFNQTKSLGFSKDSDENYEDNIIYITLMLNAFLDGGESLLFPDIMGLSHFLTVVMRNEHLTSDKGSLGDNNLSKEGEEQQKHKQIYFTTHTATFFPKLQTTQFSHSYHLNLKKIVNWVCCDDLFSYFLNPNGKCFNICACWNINGWNFEKKDSISYLNHVFFLNLLVFAFRKLVQVNFFQVAFHLLTLSRTRSLYISESTMTLTEIRGLYIGVHSSCSFTSEPLLYNYILSVNLTSFWGKNVLLATFTSRKRDGQKPSLLHFDELEKWLKFHSKDNYPAVLMGDFNMSRRRLNNYISKSFPIWIINLMYLYLYPKKKSTWSKHICNTKTHDILTHNYFEILAADLESNMDEFSTDEMINKFVETLNKVGKNIKSFHPCKIERIKKIKSKIRAARYKANIISIGNHFLKKEYRLGWRDLKKLAKPSYSKTPSHVIKSKFGNDIVSPREQISRWAEHYKRSCF</sequence>
<dbReference type="AlphaFoldDB" id="A0A1Y1WUI0"/>
<gene>
    <name evidence="1" type="ORF">BCR32DRAFT_283802</name>
</gene>
<keyword evidence="2" id="KW-1185">Reference proteome</keyword>
<dbReference type="Proteomes" id="UP000193944">
    <property type="component" value="Unassembled WGS sequence"/>
</dbReference>